<evidence type="ECO:0000313" key="2">
    <source>
        <dbReference type="EMBL" id="ACD60745.1"/>
    </source>
</evidence>
<gene>
    <name evidence="2" type="ordered locus">PXO_02456</name>
</gene>
<dbReference type="eggNOG" id="COG0596">
    <property type="taxonomic scope" value="Bacteria"/>
</dbReference>
<accession>A0A0K0GPM0</accession>
<sequence>MRQRERRQTLERDGNAKAAYSYPASFFDLHAEKKSEVGHINVAYLRNWAGDLNLWLSLPAVPARIWIRWRAGTERAALDERLSRIDLRAGQYGVKYAEAKASKAKPGDRDYRKVAAVKYDPDTYLYQRSEDTTSKLPTHSMFIPFYWGYRASNNEIAKDKRGNPTRLRSQYQDTAGNRLDAHFAT</sequence>
<name>A0A0K0GPM0_XANOP</name>
<feature type="domain" description="T6SS Tle3 phospholipase effector alpha/beta" evidence="1">
    <location>
        <begin position="78"/>
        <end position="184"/>
    </location>
</feature>
<dbReference type="Proteomes" id="UP000001740">
    <property type="component" value="Chromosome"/>
</dbReference>
<dbReference type="KEGG" id="xop:PXO_02456"/>
<dbReference type="InterPro" id="IPR056221">
    <property type="entry name" value="Tle3_ab_dom"/>
</dbReference>
<dbReference type="EMBL" id="CP000967">
    <property type="protein sequence ID" value="ACD60745.1"/>
    <property type="molecule type" value="Genomic_DNA"/>
</dbReference>
<dbReference type="AlphaFoldDB" id="A0A0K0GPM0"/>
<organism evidence="2 3">
    <name type="scientific">Xanthomonas oryzae pv. oryzae (strain PXO99A)</name>
    <dbReference type="NCBI Taxonomy" id="360094"/>
    <lineage>
        <taxon>Bacteria</taxon>
        <taxon>Pseudomonadati</taxon>
        <taxon>Pseudomonadota</taxon>
        <taxon>Gammaproteobacteria</taxon>
        <taxon>Lysobacterales</taxon>
        <taxon>Lysobacteraceae</taxon>
        <taxon>Xanthomonas</taxon>
    </lineage>
</organism>
<dbReference type="Pfam" id="PF24322">
    <property type="entry name" value="Tle3"/>
    <property type="match status" value="1"/>
</dbReference>
<proteinExistence type="predicted"/>
<dbReference type="HOGENOM" id="CLU_104663_0_0_6"/>
<evidence type="ECO:0000259" key="1">
    <source>
        <dbReference type="Pfam" id="PF24322"/>
    </source>
</evidence>
<evidence type="ECO:0000313" key="3">
    <source>
        <dbReference type="Proteomes" id="UP000001740"/>
    </source>
</evidence>
<protein>
    <recommendedName>
        <fullName evidence="1">T6SS Tle3 phospholipase effector alpha/beta domain-containing protein</fullName>
    </recommendedName>
</protein>
<reference evidence="2 3" key="1">
    <citation type="journal article" date="2008" name="BMC Genomics">
        <title>Genome sequence and rapid evolution of the rice pathogen Xanthomonas oryzae pv. oryzae PXO99A.</title>
        <authorList>
            <person name="Salzberg S.L."/>
            <person name="Sommer D.D."/>
            <person name="Schatz M.C."/>
            <person name="Phillippy A.M."/>
            <person name="Rabinowicz P.D."/>
            <person name="Tsuge S."/>
            <person name="Furutani A."/>
            <person name="Ochiai H."/>
            <person name="Delcher A.L."/>
            <person name="Kelley D."/>
            <person name="Madupu R."/>
            <person name="Puiu D."/>
            <person name="Radune D."/>
            <person name="Shumway M."/>
            <person name="Trapnell C."/>
            <person name="Aparna G."/>
            <person name="Jha G."/>
            <person name="Pandey A."/>
            <person name="Patil P.B."/>
            <person name="Ishihara H."/>
            <person name="Meyer D.F."/>
            <person name="Szurek B."/>
            <person name="Verdier V."/>
            <person name="Koebnik R."/>
            <person name="Dow J.M."/>
            <person name="Ryan R.P."/>
            <person name="Hirata H."/>
            <person name="Tsuyumu S."/>
            <person name="Won Lee S."/>
            <person name="Seo Y.S."/>
            <person name="Sriariyanum M."/>
            <person name="Ronald P.C."/>
            <person name="Sonti R.V."/>
            <person name="Van Sluys M.A."/>
            <person name="Leach J.E."/>
            <person name="White F.F."/>
            <person name="Bogdanove A.J."/>
        </authorList>
    </citation>
    <scope>NUCLEOTIDE SEQUENCE [LARGE SCALE GENOMIC DNA]</scope>
    <source>
        <strain evidence="2 3">PXO99A</strain>
    </source>
</reference>